<protein>
    <submittedName>
        <fullName evidence="1">Uncharacterized protein</fullName>
    </submittedName>
</protein>
<reference evidence="1" key="1">
    <citation type="submission" date="2015-05" db="EMBL/GenBank/DDBJ databases">
        <title>The complete genome of Altererythrobacter atlanticus strain 26DY36.</title>
        <authorList>
            <person name="Wu Y.-H."/>
            <person name="Cheng H."/>
            <person name="Wu X.-W."/>
        </authorList>
    </citation>
    <scope>NUCLEOTIDE SEQUENCE [LARGE SCALE GENOMIC DNA]</scope>
    <source>
        <strain evidence="1">26DY36</strain>
    </source>
</reference>
<dbReference type="AlphaFoldDB" id="A0A0F7KWD6"/>
<keyword evidence="2" id="KW-1185">Reference proteome</keyword>
<gene>
    <name evidence="1" type="ORF">WYH_03009</name>
</gene>
<dbReference type="KEGG" id="aay:WYH_03009"/>
<evidence type="ECO:0000313" key="2">
    <source>
        <dbReference type="Proteomes" id="UP000034392"/>
    </source>
</evidence>
<evidence type="ECO:0000313" key="1">
    <source>
        <dbReference type="EMBL" id="AKH44029.1"/>
    </source>
</evidence>
<organism evidence="1 2">
    <name type="scientific">Croceibacterium atlanticum</name>
    <dbReference type="NCBI Taxonomy" id="1267766"/>
    <lineage>
        <taxon>Bacteria</taxon>
        <taxon>Pseudomonadati</taxon>
        <taxon>Pseudomonadota</taxon>
        <taxon>Alphaproteobacteria</taxon>
        <taxon>Sphingomonadales</taxon>
        <taxon>Erythrobacteraceae</taxon>
        <taxon>Croceibacterium</taxon>
    </lineage>
</organism>
<proteinExistence type="predicted"/>
<dbReference type="RefSeq" id="WP_244877934.1">
    <property type="nucleotide sequence ID" value="NZ_CP011452.2"/>
</dbReference>
<dbReference type="Proteomes" id="UP000034392">
    <property type="component" value="Chromosome"/>
</dbReference>
<name>A0A0F7KWD6_9SPHN</name>
<dbReference type="PATRIC" id="fig|1267766.3.peg.3045"/>
<dbReference type="EMBL" id="CP011452">
    <property type="protein sequence ID" value="AKH44029.1"/>
    <property type="molecule type" value="Genomic_DNA"/>
</dbReference>
<accession>A0A0F7KWD6</accession>
<dbReference type="STRING" id="1267766.WYH_03009"/>
<sequence length="249" mass="27062">MNFLTKMLAAVLALSVPAPLAAQERGAVRHDFDATQLQGGARILVFRPRIRVGEQSTGGMFEPRADWTELARDNLGTAIDDYQARFGASLIDAPEAFGDEARLVDDYITLFSVVSESIVNYQFFVGNRLETKKANNREDIFDWSLGSGVGELPGAAQADYALFINVEDHYGSTGRKVLQVFAALGGVSVTSGRHAGFAALVDLHTGNILWVNADLQMGGDVREIDGAQRRVEQLFEDFPLLPNDAVAAE</sequence>